<feature type="compositionally biased region" description="Basic and acidic residues" evidence="1">
    <location>
        <begin position="69"/>
        <end position="83"/>
    </location>
</feature>
<dbReference type="RefSeq" id="XP_062776575.1">
    <property type="nucleotide sequence ID" value="XM_062920524.1"/>
</dbReference>
<reference evidence="3" key="1">
    <citation type="journal article" date="2023" name="bioRxiv">
        <title>Complete genome of the Medicago anthracnose fungus, Colletotrichum destructivum, reveals a mini-chromosome-like region within a core chromosome.</title>
        <authorList>
            <person name="Lapalu N."/>
            <person name="Simon A."/>
            <person name="Lu A."/>
            <person name="Plaumann P.-L."/>
            <person name="Amselem J."/>
            <person name="Pigne S."/>
            <person name="Auger A."/>
            <person name="Koch C."/>
            <person name="Dallery J.-F."/>
            <person name="O'Connell R.J."/>
        </authorList>
    </citation>
    <scope>NUCLEOTIDE SEQUENCE [LARGE SCALE GENOMIC DNA]</scope>
    <source>
        <strain evidence="3">CBS 520.97</strain>
    </source>
</reference>
<feature type="compositionally biased region" description="Basic residues" evidence="1">
    <location>
        <begin position="54"/>
        <end position="68"/>
    </location>
</feature>
<dbReference type="AlphaFoldDB" id="A0AAX4I808"/>
<keyword evidence="3" id="KW-1185">Reference proteome</keyword>
<accession>A0AAX4I808</accession>
<evidence type="ECO:0000313" key="3">
    <source>
        <dbReference type="Proteomes" id="UP001322277"/>
    </source>
</evidence>
<evidence type="ECO:0000256" key="1">
    <source>
        <dbReference type="SAM" id="MobiDB-lite"/>
    </source>
</evidence>
<gene>
    <name evidence="2" type="ORF">CDEST_04365</name>
</gene>
<proteinExistence type="predicted"/>
<evidence type="ECO:0000313" key="2">
    <source>
        <dbReference type="EMBL" id="WQF79351.1"/>
    </source>
</evidence>
<dbReference type="Proteomes" id="UP001322277">
    <property type="component" value="Chromosome 3"/>
</dbReference>
<protein>
    <recommendedName>
        <fullName evidence="4">WW domain-containing protein</fullName>
    </recommendedName>
</protein>
<organism evidence="2 3">
    <name type="scientific">Colletotrichum destructivum</name>
    <dbReference type="NCBI Taxonomy" id="34406"/>
    <lineage>
        <taxon>Eukaryota</taxon>
        <taxon>Fungi</taxon>
        <taxon>Dikarya</taxon>
        <taxon>Ascomycota</taxon>
        <taxon>Pezizomycotina</taxon>
        <taxon>Sordariomycetes</taxon>
        <taxon>Hypocreomycetidae</taxon>
        <taxon>Glomerellales</taxon>
        <taxon>Glomerellaceae</taxon>
        <taxon>Colletotrichum</taxon>
        <taxon>Colletotrichum destructivum species complex</taxon>
    </lineage>
</organism>
<feature type="region of interest" description="Disordered" evidence="1">
    <location>
        <begin position="54"/>
        <end position="90"/>
    </location>
</feature>
<dbReference type="KEGG" id="cdet:87940868"/>
<sequence length="252" mass="28232">MPPRLANSHSSPTPFSSPAHLAVFPFFLRLCLQGKQLQILVSWIIFAAMPQRHGHHRKHESKRPHKNSPHRESAKDVTQREETASQPPILMVPATGPWSSWALDPEGRGFYYRNRINAAGRYEWDFSPKTTTFGYAQPTQQTGYHQSSHAIAPAPAFRQTLMFPTGPALGEDQPSADSDFTNDFDDEVTSLAAGSGFVIPAIIDVDTKNNVKVLVPDPKTGEATIIWDNKRKHAHKLKASPNVKVREWLHKE</sequence>
<dbReference type="EMBL" id="CP137307">
    <property type="protein sequence ID" value="WQF79351.1"/>
    <property type="molecule type" value="Genomic_DNA"/>
</dbReference>
<evidence type="ECO:0008006" key="4">
    <source>
        <dbReference type="Google" id="ProtNLM"/>
    </source>
</evidence>
<name>A0AAX4I808_9PEZI</name>
<dbReference type="GeneID" id="87940868"/>